<proteinExistence type="predicted"/>
<dbReference type="EMBL" id="CP011071">
    <property type="protein sequence ID" value="AKA34490.1"/>
    <property type="molecule type" value="Genomic_DNA"/>
</dbReference>
<keyword evidence="3" id="KW-1185">Reference proteome</keyword>
<organism evidence="2 3">
    <name type="scientific">Flagellimonas lutaonensis</name>
    <dbReference type="NCBI Taxonomy" id="516051"/>
    <lineage>
        <taxon>Bacteria</taxon>
        <taxon>Pseudomonadati</taxon>
        <taxon>Bacteroidota</taxon>
        <taxon>Flavobacteriia</taxon>
        <taxon>Flavobacteriales</taxon>
        <taxon>Flavobacteriaceae</taxon>
        <taxon>Flagellimonas</taxon>
    </lineage>
</organism>
<gene>
    <name evidence="2" type="ORF">VC82_831</name>
</gene>
<protein>
    <recommendedName>
        <fullName evidence="4">Lipoprotein</fullName>
    </recommendedName>
</protein>
<dbReference type="Proteomes" id="UP000032726">
    <property type="component" value="Chromosome"/>
</dbReference>
<dbReference type="RefSeq" id="WP_045801252.1">
    <property type="nucleotide sequence ID" value="NZ_CP011071.1"/>
</dbReference>
<feature type="signal peptide" evidence="1">
    <location>
        <begin position="1"/>
        <end position="21"/>
    </location>
</feature>
<dbReference type="HOGENOM" id="CLU_955815_0_0_10"/>
<dbReference type="PROSITE" id="PS51257">
    <property type="entry name" value="PROKAR_LIPOPROTEIN"/>
    <property type="match status" value="1"/>
</dbReference>
<dbReference type="OrthoDB" id="820612at2"/>
<sequence>MKNIKRYLAIAIGVLMMACSADDKIIDQVFDTVERGLILRTVNTISSSFNIFDTSSEWGVTLEVQDKENGNLLQEVRVFVSFVDNTTAGGDLSTGENLIVTLTPADFTTGPFGLPRGDLTISYAEALAATGIDFDDVEGGDQFSFRLEAQLTDGRVFTNNAAGTVASGSFFSSPFAYVSTVVCPPTVPTPGVWTINFQDSFGDGWNDAALVVTIDGEATSYTLDNGASGTTTFTVPDGAQEISIVFTSGAFDEEVSATVISANGNTVVDISPNPPVDAELLDYCLNNL</sequence>
<dbReference type="STRING" id="516051.VC82_831"/>
<evidence type="ECO:0000313" key="2">
    <source>
        <dbReference type="EMBL" id="AKA34490.1"/>
    </source>
</evidence>
<keyword evidence="1" id="KW-0732">Signal</keyword>
<evidence type="ECO:0008006" key="4">
    <source>
        <dbReference type="Google" id="ProtNLM"/>
    </source>
</evidence>
<dbReference type="KEGG" id="mlt:VC82_831"/>
<accession>A0A0D5YQ98</accession>
<feature type="chain" id="PRO_5002300036" description="Lipoprotein" evidence="1">
    <location>
        <begin position="22"/>
        <end position="288"/>
    </location>
</feature>
<evidence type="ECO:0000256" key="1">
    <source>
        <dbReference type="SAM" id="SignalP"/>
    </source>
</evidence>
<evidence type="ECO:0000313" key="3">
    <source>
        <dbReference type="Proteomes" id="UP000032726"/>
    </source>
</evidence>
<dbReference type="AlphaFoldDB" id="A0A0D5YQ98"/>
<name>A0A0D5YQ98_9FLAO</name>
<reference evidence="2 3" key="1">
    <citation type="submission" date="2015-03" db="EMBL/GenBank/DDBJ databases">
        <title>Complete genome sequence of Muricauda lutaonensis CC-HSB-11T, isolated from a coastal hot spring.</title>
        <authorList>
            <person name="Kim K.M."/>
        </authorList>
    </citation>
    <scope>NUCLEOTIDE SEQUENCE [LARGE SCALE GENOMIC DNA]</scope>
    <source>
        <strain evidence="2 3">CC-HSB-11</strain>
    </source>
</reference>